<protein>
    <submittedName>
        <fullName evidence="1">Maturation protein</fullName>
    </submittedName>
</protein>
<sequence length="483" mass="55983">MVEYQFMRVIGVYNWLTCTNGVTMGIEPIARPDIIKRSEGELIQGEKVYTENAVYHRHYEGTLRLYPSKEFYYAPNTGVYSSLPPRLIFRRANGELRDAGMCRIPHDGNIHIWKHPGGYYIGGVWNGFLLRMINSTLYQEYRFISNYLTCFGTSYSTGYQCNEKQAIDLLTGPSRFGYSSDEPASWGSALPTGLNVVGDDPMSVMPYVLLDRPVKDRYPSLPDSLGLWSDLTKRAIDSLDTIDINSISFLKELGEWRRLLPPIPKTLKDLKKPKSWASFYLWLRYGLRLTVQDSKEIIQRLPDIKRTYEETKSSKKTRLRASDTIVVRWNDETWSCRLGIRIVLDTYPEFCRQFGKFADDLNSLDLYPNLANLWDLIPFSFVLDWFIPVQNWLEKVDSELRALNFQIYCITQSTKWSRSIPPPYVPGYVTSDSLSEVHYIRKVGLDLPHPVFTWNKQDNSPDTNYTIWKRMADGIALLLQGRR</sequence>
<dbReference type="GeneID" id="80399403"/>
<evidence type="ECO:0000313" key="1">
    <source>
        <dbReference type="EMBL" id="DAD52268.1"/>
    </source>
</evidence>
<dbReference type="RefSeq" id="YP_010770170.1">
    <property type="nucleotide sequence ID" value="NC_074185.1"/>
</dbReference>
<accession>A0A8S5L4C5</accession>
<evidence type="ECO:0000313" key="2">
    <source>
        <dbReference type="Proteomes" id="UP000677584"/>
    </source>
</evidence>
<dbReference type="Proteomes" id="UP000677584">
    <property type="component" value="Segment"/>
</dbReference>
<proteinExistence type="predicted"/>
<dbReference type="KEGG" id="vg:80399403"/>
<organism evidence="1 2">
    <name type="scientific">ssRNA phage SRR6960799_2</name>
    <dbReference type="NCBI Taxonomy" id="2786576"/>
    <lineage>
        <taxon>Viruses</taxon>
        <taxon>Riboviria</taxon>
        <taxon>Orthornavirae</taxon>
        <taxon>Lenarviricota</taxon>
        <taxon>Leviviricetes</taxon>
        <taxon>Timlovirales</taxon>
        <taxon>Blumeviridae</taxon>
        <taxon>Kahraivirus</taxon>
        <taxon>Kahraivirus borboradaptatum</taxon>
    </lineage>
</organism>
<name>A0A8S5L4C5_9VIRU</name>
<dbReference type="EMBL" id="BK014053">
    <property type="protein sequence ID" value="DAD52268.1"/>
    <property type="molecule type" value="Genomic_RNA"/>
</dbReference>
<reference evidence="1" key="1">
    <citation type="submission" date="2020-09" db="EMBL/GenBank/DDBJ databases">
        <title>Leviviricetes taxonomy.</title>
        <authorList>
            <person name="Stockdale S.R."/>
            <person name="Callanan J."/>
            <person name="Adriaenssens E.M."/>
            <person name="Kuhn J.H."/>
            <person name="Rumnieks J."/>
            <person name="Shkoporov A."/>
            <person name="Draper L.A."/>
            <person name="Ross P."/>
            <person name="Hill C."/>
        </authorList>
    </citation>
    <scope>NUCLEOTIDE SEQUENCE</scope>
</reference>
<gene>
    <name evidence="1" type="primary">SRR6960799_2_2</name>
</gene>
<keyword evidence="2" id="KW-1185">Reference proteome</keyword>